<keyword evidence="5 6" id="KW-0472">Membrane</keyword>
<evidence type="ECO:0000256" key="4">
    <source>
        <dbReference type="ARBA" id="ARBA00022989"/>
    </source>
</evidence>
<evidence type="ECO:0000259" key="7">
    <source>
        <dbReference type="Pfam" id="PF04039"/>
    </source>
</evidence>
<feature type="domain" description="Na+/H+ antiporter MnhB subunit-related protein" evidence="7">
    <location>
        <begin position="25"/>
        <end position="146"/>
    </location>
</feature>
<proteinExistence type="predicted"/>
<dbReference type="PANTHER" id="PTHR33932:SF4">
    <property type="entry name" value="NA(+)_H(+) ANTIPORTER SUBUNIT B"/>
    <property type="match status" value="1"/>
</dbReference>
<evidence type="ECO:0000256" key="6">
    <source>
        <dbReference type="SAM" id="Phobius"/>
    </source>
</evidence>
<gene>
    <name evidence="8" type="ORF">ACFQJ7_04550</name>
</gene>
<evidence type="ECO:0000313" key="9">
    <source>
        <dbReference type="Proteomes" id="UP001596414"/>
    </source>
</evidence>
<dbReference type="EMBL" id="JBHSZQ010000004">
    <property type="protein sequence ID" value="MFC7125309.1"/>
    <property type="molecule type" value="Genomic_DNA"/>
</dbReference>
<keyword evidence="2" id="KW-1003">Cell membrane</keyword>
<reference evidence="8 9" key="1">
    <citation type="journal article" date="2014" name="Int. J. Syst. Evol. Microbiol.">
        <title>Complete genome sequence of Corynebacterium casei LMG S-19264T (=DSM 44701T), isolated from a smear-ripened cheese.</title>
        <authorList>
            <consortium name="US DOE Joint Genome Institute (JGI-PGF)"/>
            <person name="Walter F."/>
            <person name="Albersmeier A."/>
            <person name="Kalinowski J."/>
            <person name="Ruckert C."/>
        </authorList>
    </citation>
    <scope>NUCLEOTIDE SEQUENCE [LARGE SCALE GENOMIC DNA]</scope>
    <source>
        <strain evidence="8 9">CGMCC 4.7215</strain>
    </source>
</reference>
<dbReference type="AlphaFoldDB" id="A0ABD5X5U9"/>
<feature type="transmembrane region" description="Helical" evidence="6">
    <location>
        <begin position="86"/>
        <end position="107"/>
    </location>
</feature>
<dbReference type="Pfam" id="PF04039">
    <property type="entry name" value="MnhB"/>
    <property type="match status" value="1"/>
</dbReference>
<comment type="caution">
    <text evidence="8">The sequence shown here is derived from an EMBL/GenBank/DDBJ whole genome shotgun (WGS) entry which is preliminary data.</text>
</comment>
<dbReference type="NCBIfam" id="NF009160">
    <property type="entry name" value="PRK12505.1"/>
    <property type="match status" value="1"/>
</dbReference>
<evidence type="ECO:0000313" key="8">
    <source>
        <dbReference type="EMBL" id="MFC7125309.1"/>
    </source>
</evidence>
<evidence type="ECO:0000256" key="1">
    <source>
        <dbReference type="ARBA" id="ARBA00004651"/>
    </source>
</evidence>
<feature type="transmembrane region" description="Helical" evidence="6">
    <location>
        <begin position="53"/>
        <end position="74"/>
    </location>
</feature>
<keyword evidence="3 6" id="KW-0812">Transmembrane</keyword>
<feature type="transmembrane region" description="Helical" evidence="6">
    <location>
        <begin position="127"/>
        <end position="152"/>
    </location>
</feature>
<keyword evidence="4 6" id="KW-1133">Transmembrane helix</keyword>
<organism evidence="8 9">
    <name type="scientific">Halovenus rubra</name>
    <dbReference type="NCBI Taxonomy" id="869890"/>
    <lineage>
        <taxon>Archaea</taxon>
        <taxon>Methanobacteriati</taxon>
        <taxon>Methanobacteriota</taxon>
        <taxon>Stenosarchaea group</taxon>
        <taxon>Halobacteria</taxon>
        <taxon>Halobacteriales</taxon>
        <taxon>Haloarculaceae</taxon>
        <taxon>Halovenus</taxon>
    </lineage>
</organism>
<dbReference type="GO" id="GO:0005886">
    <property type="term" value="C:plasma membrane"/>
    <property type="evidence" value="ECO:0007669"/>
    <property type="project" value="UniProtKB-SubCell"/>
</dbReference>
<protein>
    <submittedName>
        <fullName evidence="8">MnhB domain-containing protein</fullName>
    </submittedName>
</protein>
<dbReference type="PANTHER" id="PTHR33932">
    <property type="entry name" value="NA(+)/H(+) ANTIPORTER SUBUNIT B"/>
    <property type="match status" value="1"/>
</dbReference>
<dbReference type="Proteomes" id="UP001596414">
    <property type="component" value="Unassembled WGS sequence"/>
</dbReference>
<name>A0ABD5X5U9_9EURY</name>
<dbReference type="InterPro" id="IPR007182">
    <property type="entry name" value="MnhB"/>
</dbReference>
<sequence length="169" mass="17603">MSSADSSSGDSLGDATSTYIESQVIMVTVRVIAPFSLTYGLFLMFHGSGSPGGSFQGGAIIGATVLMIAFAFGIEPTRDWIQNRTLVALATGGVTTFAMIGLIPLALGGNFLEYEMYKEEFGIKAKWGLEAIEIGGVAPIVASVVVGLFFLLAAGTMQDSVSEEVSGDE</sequence>
<dbReference type="InterPro" id="IPR050622">
    <property type="entry name" value="CPA3_antiporter_subunitB"/>
</dbReference>
<evidence type="ECO:0000256" key="3">
    <source>
        <dbReference type="ARBA" id="ARBA00022692"/>
    </source>
</evidence>
<comment type="subcellular location">
    <subcellularLocation>
        <location evidence="1">Cell membrane</location>
        <topology evidence="1">Multi-pass membrane protein</topology>
    </subcellularLocation>
</comment>
<evidence type="ECO:0000256" key="2">
    <source>
        <dbReference type="ARBA" id="ARBA00022475"/>
    </source>
</evidence>
<accession>A0ABD5X5U9</accession>
<dbReference type="RefSeq" id="WP_267636303.1">
    <property type="nucleotide sequence ID" value="NZ_JAODIY010000004.1"/>
</dbReference>
<evidence type="ECO:0000256" key="5">
    <source>
        <dbReference type="ARBA" id="ARBA00023136"/>
    </source>
</evidence>